<evidence type="ECO:0000313" key="2">
    <source>
        <dbReference type="EMBL" id="KFB10214.1"/>
    </source>
</evidence>
<name>A0A084UB78_9HYPH</name>
<dbReference type="OrthoDB" id="7906687at2"/>
<reference evidence="2 3" key="1">
    <citation type="submission" date="2014-05" db="EMBL/GenBank/DDBJ databases">
        <title>Draft Genome Sequence of Nitratireductor basaltis Strain UMTGB225, A Marine Bacterium Isolated from Green Barrel Tunicate.</title>
        <authorList>
            <person name="Gan H.Y."/>
        </authorList>
    </citation>
    <scope>NUCLEOTIDE SEQUENCE [LARGE SCALE GENOMIC DNA]</scope>
    <source>
        <strain evidence="2 3">UMTGB225</strain>
    </source>
</reference>
<dbReference type="RefSeq" id="WP_036480842.1">
    <property type="nucleotide sequence ID" value="NZ_JMQM01000001.1"/>
</dbReference>
<keyword evidence="1" id="KW-1133">Transmembrane helix</keyword>
<keyword evidence="1" id="KW-0812">Transmembrane</keyword>
<dbReference type="PATRIC" id="fig|472175.3.peg.1254"/>
<dbReference type="STRING" id="472175.EL18_01244"/>
<dbReference type="EMBL" id="JMQM01000001">
    <property type="protein sequence ID" value="KFB10214.1"/>
    <property type="molecule type" value="Genomic_DNA"/>
</dbReference>
<sequence length="100" mass="11445">MRYFFLFFVIPMSLFWGWYLLAYHDVGLGTPIFTRQAHDHVFGIYGQILGIDPDTIAPMVARACLVDGSILLAIIAFRRRKKIRAWLAEKKYIQPAAPSA</sequence>
<organism evidence="2 3">
    <name type="scientific">Nitratireductor basaltis</name>
    <dbReference type="NCBI Taxonomy" id="472175"/>
    <lineage>
        <taxon>Bacteria</taxon>
        <taxon>Pseudomonadati</taxon>
        <taxon>Pseudomonadota</taxon>
        <taxon>Alphaproteobacteria</taxon>
        <taxon>Hyphomicrobiales</taxon>
        <taxon>Phyllobacteriaceae</taxon>
        <taxon>Nitratireductor</taxon>
    </lineage>
</organism>
<evidence type="ECO:0000256" key="1">
    <source>
        <dbReference type="SAM" id="Phobius"/>
    </source>
</evidence>
<gene>
    <name evidence="2" type="ORF">EL18_01244</name>
</gene>
<keyword evidence="1" id="KW-0472">Membrane</keyword>
<accession>A0A084UB78</accession>
<comment type="caution">
    <text evidence="2">The sequence shown here is derived from an EMBL/GenBank/DDBJ whole genome shotgun (WGS) entry which is preliminary data.</text>
</comment>
<keyword evidence="3" id="KW-1185">Reference proteome</keyword>
<dbReference type="AlphaFoldDB" id="A0A084UB78"/>
<dbReference type="InterPro" id="IPR046087">
    <property type="entry name" value="DUF6105"/>
</dbReference>
<feature type="transmembrane region" description="Helical" evidence="1">
    <location>
        <begin position="59"/>
        <end position="77"/>
    </location>
</feature>
<dbReference type="Pfam" id="PF19600">
    <property type="entry name" value="DUF6105"/>
    <property type="match status" value="1"/>
</dbReference>
<proteinExistence type="predicted"/>
<evidence type="ECO:0000313" key="3">
    <source>
        <dbReference type="Proteomes" id="UP000053675"/>
    </source>
</evidence>
<dbReference type="eggNOG" id="ENOG503339S">
    <property type="taxonomic scope" value="Bacteria"/>
</dbReference>
<dbReference type="Proteomes" id="UP000053675">
    <property type="component" value="Unassembled WGS sequence"/>
</dbReference>
<protein>
    <submittedName>
        <fullName evidence="2">Membrane protein</fullName>
    </submittedName>
</protein>